<evidence type="ECO:0000313" key="2">
    <source>
        <dbReference type="EMBL" id="RXW12093.1"/>
    </source>
</evidence>
<dbReference type="InterPro" id="IPR036869">
    <property type="entry name" value="J_dom_sf"/>
</dbReference>
<dbReference type="Pfam" id="PF00226">
    <property type="entry name" value="DnaJ"/>
    <property type="match status" value="1"/>
</dbReference>
<accession>A0A4Q2CZ49</accession>
<evidence type="ECO:0000313" key="3">
    <source>
        <dbReference type="Proteomes" id="UP000290288"/>
    </source>
</evidence>
<keyword evidence="3" id="KW-1185">Reference proteome</keyword>
<sequence length="48" mass="5745">MGQDYYKTLGVGRDACEDELKKAYKKMKLIWRLADRNPTLEEMTKMFK</sequence>
<dbReference type="CDD" id="cd06257">
    <property type="entry name" value="DnaJ"/>
    <property type="match status" value="1"/>
</dbReference>
<gene>
    <name evidence="2" type="ORF">EST38_g13760</name>
</gene>
<organism evidence="2 3">
    <name type="scientific">Candolleomyces aberdarensis</name>
    <dbReference type="NCBI Taxonomy" id="2316362"/>
    <lineage>
        <taxon>Eukaryota</taxon>
        <taxon>Fungi</taxon>
        <taxon>Dikarya</taxon>
        <taxon>Basidiomycota</taxon>
        <taxon>Agaricomycotina</taxon>
        <taxon>Agaricomycetes</taxon>
        <taxon>Agaricomycetidae</taxon>
        <taxon>Agaricales</taxon>
        <taxon>Agaricineae</taxon>
        <taxon>Psathyrellaceae</taxon>
        <taxon>Candolleomyces</taxon>
    </lineage>
</organism>
<dbReference type="Proteomes" id="UP000290288">
    <property type="component" value="Unassembled WGS sequence"/>
</dbReference>
<dbReference type="InterPro" id="IPR001623">
    <property type="entry name" value="DnaJ_domain"/>
</dbReference>
<evidence type="ECO:0000259" key="1">
    <source>
        <dbReference type="PROSITE" id="PS50076"/>
    </source>
</evidence>
<dbReference type="EMBL" id="SDEE01001416">
    <property type="protein sequence ID" value="RXW12093.1"/>
    <property type="molecule type" value="Genomic_DNA"/>
</dbReference>
<dbReference type="AlphaFoldDB" id="A0A4Q2CZ49"/>
<dbReference type="PROSITE" id="PS50076">
    <property type="entry name" value="DNAJ_2"/>
    <property type="match status" value="1"/>
</dbReference>
<dbReference type="Gene3D" id="1.10.287.110">
    <property type="entry name" value="DnaJ domain"/>
    <property type="match status" value="1"/>
</dbReference>
<dbReference type="SUPFAM" id="SSF46565">
    <property type="entry name" value="Chaperone J-domain"/>
    <property type="match status" value="1"/>
</dbReference>
<protein>
    <recommendedName>
        <fullName evidence="1">J domain-containing protein</fullName>
    </recommendedName>
</protein>
<comment type="caution">
    <text evidence="2">The sequence shown here is derived from an EMBL/GenBank/DDBJ whole genome shotgun (WGS) entry which is preliminary data.</text>
</comment>
<name>A0A4Q2CZ49_9AGAR</name>
<feature type="domain" description="J" evidence="1">
    <location>
        <begin position="4"/>
        <end position="48"/>
    </location>
</feature>
<proteinExistence type="predicted"/>
<dbReference type="OrthoDB" id="10250354at2759"/>
<reference evidence="2 3" key="1">
    <citation type="submission" date="2019-01" db="EMBL/GenBank/DDBJ databases">
        <title>Draft genome sequence of Psathyrella aberdarensis IHI B618.</title>
        <authorList>
            <person name="Buettner E."/>
            <person name="Kellner H."/>
        </authorList>
    </citation>
    <scope>NUCLEOTIDE SEQUENCE [LARGE SCALE GENOMIC DNA]</scope>
    <source>
        <strain evidence="2 3">IHI B618</strain>
    </source>
</reference>